<dbReference type="InterPro" id="IPR033644">
    <property type="entry name" value="Ferrochelatase_C"/>
</dbReference>
<proteinExistence type="inferred from homology"/>
<dbReference type="NCBIfam" id="TIGR00109">
    <property type="entry name" value="hemH"/>
    <property type="match status" value="1"/>
</dbReference>
<dbReference type="InterPro" id="IPR033659">
    <property type="entry name" value="Ferrochelatase_N"/>
</dbReference>
<dbReference type="Pfam" id="PF00762">
    <property type="entry name" value="Ferrochelatase"/>
    <property type="match status" value="1"/>
</dbReference>
<feature type="binding site" evidence="6">
    <location>
        <position position="185"/>
    </location>
    <ligand>
        <name>Fe(2+)</name>
        <dbReference type="ChEBI" id="CHEBI:29033"/>
    </ligand>
</feature>
<dbReference type="EC" id="4.98.1.1" evidence="6"/>
<evidence type="ECO:0000256" key="4">
    <source>
        <dbReference type="ARBA" id="ARBA00023244"/>
    </source>
</evidence>
<evidence type="ECO:0000256" key="1">
    <source>
        <dbReference type="ARBA" id="ARBA00023004"/>
    </source>
</evidence>
<evidence type="ECO:0000313" key="9">
    <source>
        <dbReference type="Proteomes" id="UP000248706"/>
    </source>
</evidence>
<keyword evidence="3 6" id="KW-0456">Lyase</keyword>
<dbReference type="CDD" id="cd03411">
    <property type="entry name" value="Ferrochelatase_N"/>
    <property type="match status" value="1"/>
</dbReference>
<comment type="similarity">
    <text evidence="6 7">Belongs to the ferrochelatase family.</text>
</comment>
<accession>A0A328VQ78</accession>
<comment type="function">
    <text evidence="6">Catalyzes the ferrous insertion into protoporphyrin IX.</text>
</comment>
<evidence type="ECO:0000313" key="8">
    <source>
        <dbReference type="EMBL" id="RAQ97404.1"/>
    </source>
</evidence>
<comment type="catalytic activity">
    <reaction evidence="6">
        <text>heme b + 2 H(+) = protoporphyrin IX + Fe(2+)</text>
        <dbReference type="Rhea" id="RHEA:22584"/>
        <dbReference type="ChEBI" id="CHEBI:15378"/>
        <dbReference type="ChEBI" id="CHEBI:29033"/>
        <dbReference type="ChEBI" id="CHEBI:57306"/>
        <dbReference type="ChEBI" id="CHEBI:60344"/>
        <dbReference type="EC" id="4.98.1.1"/>
    </reaction>
</comment>
<dbReference type="OrthoDB" id="9776380at2"/>
<dbReference type="RefSeq" id="WP_112431741.1">
    <property type="nucleotide sequence ID" value="NZ_MCIF01000002.1"/>
</dbReference>
<keyword evidence="2 6" id="KW-0350">Heme biosynthesis</keyword>
<organism evidence="8 9">
    <name type="scientific">Thermogemmatispora tikiterensis</name>
    <dbReference type="NCBI Taxonomy" id="1825093"/>
    <lineage>
        <taxon>Bacteria</taxon>
        <taxon>Bacillati</taxon>
        <taxon>Chloroflexota</taxon>
        <taxon>Ktedonobacteria</taxon>
        <taxon>Thermogemmatisporales</taxon>
        <taxon>Thermogemmatisporaceae</taxon>
        <taxon>Thermogemmatispora</taxon>
    </lineage>
</organism>
<dbReference type="GO" id="GO:0004325">
    <property type="term" value="F:ferrochelatase activity"/>
    <property type="evidence" value="ECO:0007669"/>
    <property type="project" value="UniProtKB-UniRule"/>
</dbReference>
<comment type="pathway">
    <text evidence="6">Porphyrin-containing compound metabolism; protoheme biosynthesis; protoheme from protoporphyrin-IX: step 1/1.</text>
</comment>
<evidence type="ECO:0000256" key="2">
    <source>
        <dbReference type="ARBA" id="ARBA00023133"/>
    </source>
</evidence>
<comment type="caution">
    <text evidence="8">The sequence shown here is derived from an EMBL/GenBank/DDBJ whole genome shotgun (WGS) entry which is preliminary data.</text>
</comment>
<evidence type="ECO:0000256" key="5">
    <source>
        <dbReference type="ARBA" id="ARBA00024536"/>
    </source>
</evidence>
<gene>
    <name evidence="6" type="primary">hemH</name>
    <name evidence="8" type="ORF">A4R35_17840</name>
</gene>
<dbReference type="Proteomes" id="UP000248706">
    <property type="component" value="Unassembled WGS sequence"/>
</dbReference>
<name>A0A328VQ78_9CHLR</name>
<evidence type="ECO:0000256" key="3">
    <source>
        <dbReference type="ARBA" id="ARBA00023239"/>
    </source>
</evidence>
<dbReference type="HAMAP" id="MF_00323">
    <property type="entry name" value="Ferrochelatase"/>
    <property type="match status" value="1"/>
</dbReference>
<dbReference type="InterPro" id="IPR001015">
    <property type="entry name" value="Ferrochelatase"/>
</dbReference>
<dbReference type="Gene3D" id="3.40.50.1400">
    <property type="match status" value="2"/>
</dbReference>
<dbReference type="SUPFAM" id="SSF53800">
    <property type="entry name" value="Chelatase"/>
    <property type="match status" value="1"/>
</dbReference>
<dbReference type="CDD" id="cd00419">
    <property type="entry name" value="Ferrochelatase_C"/>
    <property type="match status" value="1"/>
</dbReference>
<keyword evidence="1 6" id="KW-0408">Iron</keyword>
<evidence type="ECO:0000256" key="7">
    <source>
        <dbReference type="RuleBase" id="RU004185"/>
    </source>
</evidence>
<feature type="binding site" evidence="6">
    <location>
        <position position="267"/>
    </location>
    <ligand>
        <name>Fe(2+)</name>
        <dbReference type="ChEBI" id="CHEBI:29033"/>
    </ligand>
</feature>
<dbReference type="GO" id="GO:0006783">
    <property type="term" value="P:heme biosynthetic process"/>
    <property type="evidence" value="ECO:0007669"/>
    <property type="project" value="UniProtKB-UniRule"/>
</dbReference>
<keyword evidence="6" id="KW-0963">Cytoplasm</keyword>
<evidence type="ECO:0000256" key="6">
    <source>
        <dbReference type="HAMAP-Rule" id="MF_00323"/>
    </source>
</evidence>
<keyword evidence="4 6" id="KW-0627">Porphyrin biosynthesis</keyword>
<protein>
    <recommendedName>
        <fullName evidence="6">Ferrochelatase</fullName>
        <ecNumber evidence="6">4.98.1.1</ecNumber>
    </recommendedName>
    <alternativeName>
        <fullName evidence="6">Heme synthase</fullName>
    </alternativeName>
    <alternativeName>
        <fullName evidence="6">Protoheme ferro-lyase</fullName>
    </alternativeName>
</protein>
<reference evidence="8 9" key="1">
    <citation type="submission" date="2016-08" db="EMBL/GenBank/DDBJ databases">
        <title>Analysis of Carbohydrate Active Enzymes in Thermogemmatispora T81 Reveals Carbohydrate Degradation Ability.</title>
        <authorList>
            <person name="Tomazini A."/>
            <person name="Lal S."/>
            <person name="Stott M."/>
            <person name="Henrissat B."/>
            <person name="Polikarpov I."/>
            <person name="Sparling R."/>
            <person name="Levin D.B."/>
        </authorList>
    </citation>
    <scope>NUCLEOTIDE SEQUENCE [LARGE SCALE GENOMIC DNA]</scope>
    <source>
        <strain evidence="8 9">T81</strain>
    </source>
</reference>
<dbReference type="AlphaFoldDB" id="A0A328VQ78"/>
<dbReference type="GO" id="GO:0005737">
    <property type="term" value="C:cytoplasm"/>
    <property type="evidence" value="ECO:0007669"/>
    <property type="project" value="UniProtKB-SubCell"/>
</dbReference>
<dbReference type="PANTHER" id="PTHR11108:SF1">
    <property type="entry name" value="FERROCHELATASE, MITOCHONDRIAL"/>
    <property type="match status" value="1"/>
</dbReference>
<keyword evidence="9" id="KW-1185">Reference proteome</keyword>
<sequence>MESVKRVGVVLMTYGSPATLDDVETYMTNVRGGRKPEPELVEEFRRRYELIGGSPLIRITQQQAAALEEELNRRHPAGPRFQVVAGMRFSPPFVADVVPEAAADAQALIGLIMSPQYSPIIMGGYIQALTEAAARLGRSDLLVKVAEDWHLQPDFIEALAGRVRQALDRFPPEVRARVPVLFTAHSMPKRVVDGEPGYIAALKETAAAVAERVGLPSERWLFCYQSAGHTPEEWLKPDFADVMPELKAAGHTHVLMAPVQFLADHLEILYDIDVGAREQAEQAGLQFARIESLNVEPHFIAALAAVVEETLRAALAGLPSTSQARVG</sequence>
<keyword evidence="6" id="KW-0479">Metal-binding</keyword>
<dbReference type="EMBL" id="MCIF01000002">
    <property type="protein sequence ID" value="RAQ97404.1"/>
    <property type="molecule type" value="Genomic_DNA"/>
</dbReference>
<dbReference type="PANTHER" id="PTHR11108">
    <property type="entry name" value="FERROCHELATASE"/>
    <property type="match status" value="1"/>
</dbReference>
<comment type="subcellular location">
    <subcellularLocation>
        <location evidence="6">Cytoplasm</location>
    </subcellularLocation>
</comment>
<dbReference type="GO" id="GO:0046872">
    <property type="term" value="F:metal ion binding"/>
    <property type="evidence" value="ECO:0007669"/>
    <property type="project" value="UniProtKB-KW"/>
</dbReference>
<comment type="catalytic activity">
    <reaction evidence="5">
        <text>Fe-coproporphyrin III + 2 H(+) = coproporphyrin III + Fe(2+)</text>
        <dbReference type="Rhea" id="RHEA:49572"/>
        <dbReference type="ChEBI" id="CHEBI:15378"/>
        <dbReference type="ChEBI" id="CHEBI:29033"/>
        <dbReference type="ChEBI" id="CHEBI:68438"/>
        <dbReference type="ChEBI" id="CHEBI:131725"/>
        <dbReference type="EC" id="4.99.1.9"/>
    </reaction>
    <physiologicalReaction direction="right-to-left" evidence="5">
        <dbReference type="Rhea" id="RHEA:49574"/>
    </physiologicalReaction>
</comment>
<dbReference type="UniPathway" id="UPA00252">
    <property type="reaction ID" value="UER00325"/>
</dbReference>